<organism evidence="3 4">
    <name type="scientific">Monoraphidium neglectum</name>
    <dbReference type="NCBI Taxonomy" id="145388"/>
    <lineage>
        <taxon>Eukaryota</taxon>
        <taxon>Viridiplantae</taxon>
        <taxon>Chlorophyta</taxon>
        <taxon>core chlorophytes</taxon>
        <taxon>Chlorophyceae</taxon>
        <taxon>CS clade</taxon>
        <taxon>Sphaeropleales</taxon>
        <taxon>Selenastraceae</taxon>
        <taxon>Monoraphidium</taxon>
    </lineage>
</organism>
<feature type="region of interest" description="Disordered" evidence="1">
    <location>
        <begin position="325"/>
        <end position="345"/>
    </location>
</feature>
<dbReference type="RefSeq" id="XP_013905438.1">
    <property type="nucleotide sequence ID" value="XM_014049984.1"/>
</dbReference>
<feature type="signal peptide" evidence="2">
    <location>
        <begin position="1"/>
        <end position="25"/>
    </location>
</feature>
<dbReference type="EMBL" id="KK100374">
    <property type="protein sequence ID" value="KIZ06419.1"/>
    <property type="molecule type" value="Genomic_DNA"/>
</dbReference>
<dbReference type="Proteomes" id="UP000054498">
    <property type="component" value="Unassembled WGS sequence"/>
</dbReference>
<reference evidence="3 4" key="1">
    <citation type="journal article" date="2013" name="BMC Genomics">
        <title>Reconstruction of the lipid metabolism for the microalga Monoraphidium neglectum from its genome sequence reveals characteristics suitable for biofuel production.</title>
        <authorList>
            <person name="Bogen C."/>
            <person name="Al-Dilaimi A."/>
            <person name="Albersmeier A."/>
            <person name="Wichmann J."/>
            <person name="Grundmann M."/>
            <person name="Rupp O."/>
            <person name="Lauersen K.J."/>
            <person name="Blifernez-Klassen O."/>
            <person name="Kalinowski J."/>
            <person name="Goesmann A."/>
            <person name="Mussgnug J.H."/>
            <person name="Kruse O."/>
        </authorList>
    </citation>
    <scope>NUCLEOTIDE SEQUENCE [LARGE SCALE GENOMIC DNA]</scope>
    <source>
        <strain evidence="3 4">SAG 48.87</strain>
    </source>
</reference>
<dbReference type="InterPro" id="IPR011989">
    <property type="entry name" value="ARM-like"/>
</dbReference>
<evidence type="ECO:0000256" key="2">
    <source>
        <dbReference type="SAM" id="SignalP"/>
    </source>
</evidence>
<keyword evidence="4" id="KW-1185">Reference proteome</keyword>
<gene>
    <name evidence="3" type="ORF">MNEG_1536</name>
</gene>
<feature type="compositionally biased region" description="Gly residues" evidence="1">
    <location>
        <begin position="329"/>
        <end position="345"/>
    </location>
</feature>
<dbReference type="Gene3D" id="1.25.10.10">
    <property type="entry name" value="Leucine-rich Repeat Variant"/>
    <property type="match status" value="1"/>
</dbReference>
<dbReference type="AlphaFoldDB" id="A0A0D2LIY2"/>
<sequence>MARWNVAGQLAALLAALETQDFAQADAAAVRFAAALRRSPEGVQSISAAAFDKLLCYLSSPVSKRAYQVAACATSACLVAEGDDESRFATQICRAAGCAAALVRGITSHNAALRLRIMLALPCVFPAMLHTFSEQEQIRFDTAIAEAPGVPATVGRLLGGSEEAERSLATGLLLKMLNAAPPAAAAAAAEVVRQPGALPGLIAAAGNDMFAMVALNTWQELIPAGVAREDLARGVAEAGARGALTRVAGAAERLFSRNPANDDLFLVMAGGLTALCLHEPAAAAVAANAGVVSAMRGALRSGTRAAAALRLLLALKGPWRAAPRRVGGDPCGSGGGGGAEGDGGGGSLGDPRLLAEVVRAAASADLDVCLLAFRLIWDGDDVWSVPLMAPVAVSALRKLNWELTE</sequence>
<keyword evidence="2" id="KW-0732">Signal</keyword>
<protein>
    <submittedName>
        <fullName evidence="3">Uncharacterized protein</fullName>
    </submittedName>
</protein>
<evidence type="ECO:0000313" key="3">
    <source>
        <dbReference type="EMBL" id="KIZ06419.1"/>
    </source>
</evidence>
<name>A0A0D2LIY2_9CHLO</name>
<accession>A0A0D2LIY2</accession>
<proteinExistence type="predicted"/>
<evidence type="ECO:0000313" key="4">
    <source>
        <dbReference type="Proteomes" id="UP000054498"/>
    </source>
</evidence>
<dbReference type="KEGG" id="mng:MNEG_1536"/>
<dbReference type="GeneID" id="25733013"/>
<evidence type="ECO:0000256" key="1">
    <source>
        <dbReference type="SAM" id="MobiDB-lite"/>
    </source>
</evidence>
<feature type="chain" id="PRO_5002246516" evidence="2">
    <location>
        <begin position="26"/>
        <end position="405"/>
    </location>
</feature>